<keyword evidence="1" id="KW-1133">Transmembrane helix</keyword>
<proteinExistence type="predicted"/>
<accession>A0A6C6ZLV8</accession>
<name>A0A6C6ZLV8_SALHS</name>
<dbReference type="AlphaFoldDB" id="A0A6C6ZLV8"/>
<sequence length="55" mass="5806">MLYPVELMAEEKLRGHFKAGVCALAACPRAILAMVVIVPCTLFGAGFADIRAQAA</sequence>
<feature type="transmembrane region" description="Helical" evidence="1">
    <location>
        <begin position="21"/>
        <end position="48"/>
    </location>
</feature>
<evidence type="ECO:0000313" key="3">
    <source>
        <dbReference type="Proteomes" id="UP000001866"/>
    </source>
</evidence>
<organism evidence="2 3">
    <name type="scientific">Salmonella heidelberg (strain SL476)</name>
    <dbReference type="NCBI Taxonomy" id="454169"/>
    <lineage>
        <taxon>Bacteria</taxon>
        <taxon>Pseudomonadati</taxon>
        <taxon>Pseudomonadota</taxon>
        <taxon>Gammaproteobacteria</taxon>
        <taxon>Enterobacterales</taxon>
        <taxon>Enterobacteriaceae</taxon>
        <taxon>Salmonella</taxon>
    </lineage>
</organism>
<evidence type="ECO:0000313" key="2">
    <source>
        <dbReference type="EMBL" id="ACF67880.1"/>
    </source>
</evidence>
<protein>
    <submittedName>
        <fullName evidence="2">Uncharacterized protein</fullName>
    </submittedName>
</protein>
<gene>
    <name evidence="2" type="ordered locus">SeHA_C1383</name>
</gene>
<keyword evidence="1" id="KW-0472">Membrane</keyword>
<evidence type="ECO:0000256" key="1">
    <source>
        <dbReference type="SAM" id="Phobius"/>
    </source>
</evidence>
<reference evidence="2 3" key="1">
    <citation type="journal article" date="2011" name="J. Bacteriol.">
        <title>Comparative genomics of 28 Salmonella enterica isolates: evidence for CRISPR-mediated adaptive sublineage evolution.</title>
        <authorList>
            <person name="Fricke W.F."/>
            <person name="Mammel M.K."/>
            <person name="McDermott P.F."/>
            <person name="Tartera C."/>
            <person name="White D.G."/>
            <person name="Leclerc J.E."/>
            <person name="Ravel J."/>
            <person name="Cebula T.A."/>
        </authorList>
    </citation>
    <scope>NUCLEOTIDE SEQUENCE [LARGE SCALE GENOMIC DNA]</scope>
    <source>
        <strain evidence="2 3">SL476</strain>
    </source>
</reference>
<keyword evidence="1" id="KW-0812">Transmembrane</keyword>
<dbReference type="KEGG" id="seh:SeHA_C1383"/>
<dbReference type="EMBL" id="CP001120">
    <property type="protein sequence ID" value="ACF67880.1"/>
    <property type="molecule type" value="Genomic_DNA"/>
</dbReference>
<dbReference type="Proteomes" id="UP000001866">
    <property type="component" value="Chromosome"/>
</dbReference>